<organism evidence="7 8">
    <name type="scientific">Pavo cristatus</name>
    <name type="common">Indian peafowl</name>
    <name type="synonym">Blue peafowl</name>
    <dbReference type="NCBI Taxonomy" id="9049"/>
    <lineage>
        <taxon>Eukaryota</taxon>
        <taxon>Metazoa</taxon>
        <taxon>Chordata</taxon>
        <taxon>Craniata</taxon>
        <taxon>Vertebrata</taxon>
        <taxon>Euteleostomi</taxon>
        <taxon>Archelosauria</taxon>
        <taxon>Archosauria</taxon>
        <taxon>Dinosauria</taxon>
        <taxon>Saurischia</taxon>
        <taxon>Theropoda</taxon>
        <taxon>Coelurosauria</taxon>
        <taxon>Aves</taxon>
        <taxon>Neognathae</taxon>
        <taxon>Galloanserae</taxon>
        <taxon>Galliformes</taxon>
        <taxon>Phasianidae</taxon>
        <taxon>Phasianinae</taxon>
        <taxon>Pavo</taxon>
    </lineage>
</organism>
<evidence type="ECO:0000256" key="5">
    <source>
        <dbReference type="ARBA" id="ARBA00023136"/>
    </source>
</evidence>
<feature type="transmembrane region" description="Helical" evidence="6">
    <location>
        <begin position="20"/>
        <end position="40"/>
    </location>
</feature>
<keyword evidence="3 6" id="KW-0812">Transmembrane</keyword>
<keyword evidence="4 6" id="KW-1133">Transmembrane helix</keyword>
<keyword evidence="5 6" id="KW-0472">Membrane</keyword>
<dbReference type="Proteomes" id="UP000694428">
    <property type="component" value="Unplaced"/>
</dbReference>
<comment type="similarity">
    <text evidence="2">Belongs to the TMEM54 family.</text>
</comment>
<dbReference type="GO" id="GO:0016020">
    <property type="term" value="C:membrane"/>
    <property type="evidence" value="ECO:0007669"/>
    <property type="project" value="UniProtKB-SubCell"/>
</dbReference>
<accession>A0A8C9G8L4</accession>
<reference evidence="7" key="2">
    <citation type="submission" date="2025-09" db="UniProtKB">
        <authorList>
            <consortium name="Ensembl"/>
        </authorList>
    </citation>
    <scope>IDENTIFICATION</scope>
</reference>
<feature type="transmembrane region" description="Helical" evidence="6">
    <location>
        <begin position="85"/>
        <end position="111"/>
    </location>
</feature>
<dbReference type="InterPro" id="IPR020977">
    <property type="entry name" value="Beta-casein-like"/>
</dbReference>
<evidence type="ECO:0000313" key="7">
    <source>
        <dbReference type="Ensembl" id="ENSPSTP00000026414.1"/>
    </source>
</evidence>
<dbReference type="PANTHER" id="PTHR31258:SF1">
    <property type="entry name" value="KERATINOCYTE-ASSOCIATED PROTEIN 3"/>
    <property type="match status" value="1"/>
</dbReference>
<sequence length="231" mass="24197">MAGGRAGRWWPGPLAEPQRLMRAGLGLIVLGHSNLVLGAIVHGSVLRHVAGAKGAVTPEYAVVVITVGIVAILVSRNLTRAALHWALLSVSLLNCLLSTACSVGLALAIALTIHSRGMRLVTGCSSPALPADARAAIATNDCPFNTTRIYDTALALWFPSMLLAAAEAVLSGRCSLAALVLQGIGPCARSYSKDQVCPNRTHRCPCLTQRCWPGLGSPTWAAPPQHSLYPL</sequence>
<dbReference type="Pfam" id="PF12304">
    <property type="entry name" value="BCLP"/>
    <property type="match status" value="1"/>
</dbReference>
<dbReference type="AlphaFoldDB" id="A0A8C9G8L4"/>
<comment type="subcellular location">
    <subcellularLocation>
        <location evidence="1">Membrane</location>
        <topology evidence="1">Multi-pass membrane protein</topology>
    </subcellularLocation>
</comment>
<proteinExistence type="inferred from homology"/>
<keyword evidence="8" id="KW-1185">Reference proteome</keyword>
<evidence type="ECO:0000256" key="2">
    <source>
        <dbReference type="ARBA" id="ARBA00011030"/>
    </source>
</evidence>
<protein>
    <submittedName>
        <fullName evidence="7">Keratinocyte associated protein 3</fullName>
    </submittedName>
</protein>
<evidence type="ECO:0000256" key="6">
    <source>
        <dbReference type="SAM" id="Phobius"/>
    </source>
</evidence>
<evidence type="ECO:0000256" key="4">
    <source>
        <dbReference type="ARBA" id="ARBA00022989"/>
    </source>
</evidence>
<feature type="transmembrane region" description="Helical" evidence="6">
    <location>
        <begin position="60"/>
        <end position="79"/>
    </location>
</feature>
<evidence type="ECO:0000256" key="1">
    <source>
        <dbReference type="ARBA" id="ARBA00004141"/>
    </source>
</evidence>
<dbReference type="PANTHER" id="PTHR31258">
    <property type="entry name" value="KERATINOCYTE-ASSOCIATED PROTEIN 3"/>
    <property type="match status" value="1"/>
</dbReference>
<reference evidence="7" key="1">
    <citation type="submission" date="2025-08" db="UniProtKB">
        <authorList>
            <consortium name="Ensembl"/>
        </authorList>
    </citation>
    <scope>IDENTIFICATION</scope>
</reference>
<evidence type="ECO:0000313" key="8">
    <source>
        <dbReference type="Proteomes" id="UP000694428"/>
    </source>
</evidence>
<evidence type="ECO:0000256" key="3">
    <source>
        <dbReference type="ARBA" id="ARBA00022692"/>
    </source>
</evidence>
<dbReference type="Ensembl" id="ENSPSTT00000027786.1">
    <property type="protein sequence ID" value="ENSPSTP00000026414.1"/>
    <property type="gene ID" value="ENSPSTG00000019337.1"/>
</dbReference>
<name>A0A8C9G8L4_PAVCR</name>